<dbReference type="STRING" id="273678.RS84_01148"/>
<dbReference type="PATRIC" id="fig|273678.4.peg.1146"/>
<dbReference type="AlphaFoldDB" id="A0A0M2HVA7"/>
<dbReference type="PANTHER" id="PTHR36441">
    <property type="entry name" value="HYPOTHETICAL CYTOSOLIC PROTEIN"/>
    <property type="match status" value="1"/>
</dbReference>
<protein>
    <recommendedName>
        <fullName evidence="3">YlxP-like protein</fullName>
    </recommendedName>
</protein>
<proteinExistence type="predicted"/>
<organism evidence="1 2">
    <name type="scientific">Microbacterium hydrocarbonoxydans</name>
    <dbReference type="NCBI Taxonomy" id="273678"/>
    <lineage>
        <taxon>Bacteria</taxon>
        <taxon>Bacillati</taxon>
        <taxon>Actinomycetota</taxon>
        <taxon>Actinomycetes</taxon>
        <taxon>Micrococcales</taxon>
        <taxon>Microbacteriaceae</taxon>
        <taxon>Microbacterium</taxon>
    </lineage>
</organism>
<evidence type="ECO:0000313" key="1">
    <source>
        <dbReference type="EMBL" id="KJL48389.1"/>
    </source>
</evidence>
<keyword evidence="2" id="KW-1185">Reference proteome</keyword>
<reference evidence="1 2" key="1">
    <citation type="submission" date="2015-02" db="EMBL/GenBank/DDBJ databases">
        <title>Draft genome sequences of ten Microbacterium spp. with emphasis on heavy metal contaminated environments.</title>
        <authorList>
            <person name="Corretto E."/>
        </authorList>
    </citation>
    <scope>NUCLEOTIDE SEQUENCE [LARGE SCALE GENOMIC DNA]</scope>
    <source>
        <strain evidence="1 2">SA35</strain>
    </source>
</reference>
<dbReference type="InterPro" id="IPR036746">
    <property type="entry name" value="TT1725-like_sf"/>
</dbReference>
<dbReference type="SUPFAM" id="SSF103007">
    <property type="entry name" value="Hypothetical protein TT1725"/>
    <property type="match status" value="1"/>
</dbReference>
<dbReference type="EMBL" id="JYJB01000007">
    <property type="protein sequence ID" value="KJL48389.1"/>
    <property type="molecule type" value="Genomic_DNA"/>
</dbReference>
<dbReference type="InterPro" id="IPR007546">
    <property type="entry name" value="DUF503"/>
</dbReference>
<dbReference type="OrthoDB" id="9809023at2"/>
<dbReference type="Gene3D" id="3.30.70.1120">
    <property type="entry name" value="TT1725-like"/>
    <property type="match status" value="1"/>
</dbReference>
<dbReference type="RefSeq" id="WP_045256794.1">
    <property type="nucleotide sequence ID" value="NZ_JYJB01000007.1"/>
</dbReference>
<gene>
    <name evidence="1" type="ORF">RS84_01148</name>
</gene>
<dbReference type="Proteomes" id="UP000033900">
    <property type="component" value="Unassembled WGS sequence"/>
</dbReference>
<evidence type="ECO:0008006" key="3">
    <source>
        <dbReference type="Google" id="ProtNLM"/>
    </source>
</evidence>
<dbReference type="Pfam" id="PF04456">
    <property type="entry name" value="DUF503"/>
    <property type="match status" value="1"/>
</dbReference>
<sequence length="98" mass="11053">MWIGWIEFDILLGDVRSLKEKRSVIRPLIAELSRRTECAAAEVGAQDLHRRTEIGVSIVATHASHVRDVLDQAERMLSEQHPEITVLSARRGLHSSDD</sequence>
<comment type="caution">
    <text evidence="1">The sequence shown here is derived from an EMBL/GenBank/DDBJ whole genome shotgun (WGS) entry which is preliminary data.</text>
</comment>
<dbReference type="PANTHER" id="PTHR36441:SF1">
    <property type="entry name" value="DUF503 DOMAIN-CONTAINING PROTEIN"/>
    <property type="match status" value="1"/>
</dbReference>
<evidence type="ECO:0000313" key="2">
    <source>
        <dbReference type="Proteomes" id="UP000033900"/>
    </source>
</evidence>
<name>A0A0M2HVA7_9MICO</name>
<accession>A0A0M2HVA7</accession>